<dbReference type="SUPFAM" id="SSF48452">
    <property type="entry name" value="TPR-like"/>
    <property type="match status" value="1"/>
</dbReference>
<feature type="repeat" description="TPR" evidence="3">
    <location>
        <begin position="456"/>
        <end position="489"/>
    </location>
</feature>
<evidence type="ECO:0000256" key="3">
    <source>
        <dbReference type="PROSITE-ProRule" id="PRU00339"/>
    </source>
</evidence>
<dbReference type="EMBL" id="JBHTMV010000002">
    <property type="protein sequence ID" value="MFD1292703.1"/>
    <property type="molecule type" value="Genomic_DNA"/>
</dbReference>
<dbReference type="RefSeq" id="WP_386807467.1">
    <property type="nucleotide sequence ID" value="NZ_JBHTMV010000002.1"/>
</dbReference>
<comment type="caution">
    <text evidence="5">The sequence shown here is derived from an EMBL/GenBank/DDBJ whole genome shotgun (WGS) entry which is preliminary data.</text>
</comment>
<dbReference type="PROSITE" id="PS50293">
    <property type="entry name" value="TPR_REGION"/>
    <property type="match status" value="3"/>
</dbReference>
<feature type="transmembrane region" description="Helical" evidence="4">
    <location>
        <begin position="350"/>
        <end position="369"/>
    </location>
</feature>
<feature type="repeat" description="TPR" evidence="3">
    <location>
        <begin position="490"/>
        <end position="523"/>
    </location>
</feature>
<dbReference type="Pfam" id="PF00515">
    <property type="entry name" value="TPR_1"/>
    <property type="match status" value="1"/>
</dbReference>
<evidence type="ECO:0000313" key="5">
    <source>
        <dbReference type="EMBL" id="MFD1292703.1"/>
    </source>
</evidence>
<evidence type="ECO:0000256" key="2">
    <source>
        <dbReference type="ARBA" id="ARBA00022803"/>
    </source>
</evidence>
<dbReference type="Gene3D" id="1.25.40.10">
    <property type="entry name" value="Tetratricopeptide repeat domain"/>
    <property type="match status" value="3"/>
</dbReference>
<dbReference type="InterPro" id="IPR052346">
    <property type="entry name" value="O-mannosyl-transferase_TMTC"/>
</dbReference>
<feature type="transmembrane region" description="Helical" evidence="4">
    <location>
        <begin position="249"/>
        <end position="268"/>
    </location>
</feature>
<keyword evidence="2 3" id="KW-0802">TPR repeat</keyword>
<evidence type="ECO:0000256" key="1">
    <source>
        <dbReference type="ARBA" id="ARBA00022737"/>
    </source>
</evidence>
<dbReference type="PANTHER" id="PTHR44227:SF3">
    <property type="entry name" value="PROTEIN O-MANNOSYL-TRANSFERASE TMTC4"/>
    <property type="match status" value="1"/>
</dbReference>
<dbReference type="PROSITE" id="PS50005">
    <property type="entry name" value="TPR"/>
    <property type="match status" value="4"/>
</dbReference>
<protein>
    <submittedName>
        <fullName evidence="5">Tetratricopeptide repeat protein</fullName>
    </submittedName>
</protein>
<sequence length="803" mass="92394">MIQLFQKLNDYIYKITGKNRSKKNSYKNPVFIILASLTLVTILFAYSNHFLNSFHFDDNHTIENNSAIQELNIINFFKDATTFSSLPTNQSYRPLTTLENTIDYKLGNGLNPKVFHIHIFLTYLIVCALLLIFTKKLLDKINFSKVNQFWALLVTAFFGLLCVNTETVNYIIQRAEIVSALFVLAGLIAYLSNGFWRKKLAYLIFPFIGFFSKEMAFVFAPLLLLYFLIFEENVDLLHFYRKNEFKKCIKSFIKILPAFILTVIYYIFYSYMMPSTFSPGGNSQFNYLITQPMVMVHYIVTYFIPYNLSADTDWVAYKSLFDYRAISGIILITLLFYIALKTSKKKETKLFSFGILWFFISLLPTSSFIPFAEVLNDHRTFIPYIGLTIAFVFGTNYLAQKYLSKNIERKTIQSVIILAITLFLGLHTYGIRERNKVWKSELSLWKDVTIKSPNNGRGLMNYGLALMGKGDYNGAITYFNKGLELNPNYASLYINLGIATKAIGNNIAAENYYKKAIQLTPTSHKTLFFYGKFLIDEGRLEEGEEFLLKSLNISPTYTKANFLLLELYHKKNDWEKLNKLAEKILKKLPNNDKALKYLDISINKESILMILEEETKNNPSPEKYLNLSFKYFQNNNFRGTISAANSALQLKSNYPDAYNNIGIAHYMLKEYDLAIKAYNNSISLKPDYKLAQNNLANATKAKKNMDSLLNPSAKNRTSNYFLNLSLTFYNDRNYLACINAAKKSIQINPSADAYNNICAAYNQLKEFENAIEAGNKAIKLEPEHRLANGNLKYALNNIKTLNE</sequence>
<feature type="repeat" description="TPR" evidence="3">
    <location>
        <begin position="751"/>
        <end position="784"/>
    </location>
</feature>
<keyword evidence="4" id="KW-1133">Transmembrane helix</keyword>
<dbReference type="Pfam" id="PF13181">
    <property type="entry name" value="TPR_8"/>
    <property type="match status" value="2"/>
</dbReference>
<feature type="transmembrane region" description="Helical" evidence="4">
    <location>
        <begin position="28"/>
        <end position="46"/>
    </location>
</feature>
<dbReference type="Proteomes" id="UP001597241">
    <property type="component" value="Unassembled WGS sequence"/>
</dbReference>
<keyword evidence="6" id="KW-1185">Reference proteome</keyword>
<proteinExistence type="predicted"/>
<dbReference type="SMART" id="SM00028">
    <property type="entry name" value="TPR"/>
    <property type="match status" value="6"/>
</dbReference>
<keyword evidence="4" id="KW-0472">Membrane</keyword>
<accession>A0ABW3WLZ5</accession>
<keyword evidence="1" id="KW-0677">Repeat</keyword>
<keyword evidence="4" id="KW-0812">Transmembrane</keyword>
<feature type="transmembrane region" description="Helical" evidence="4">
    <location>
        <begin position="288"/>
        <end position="308"/>
    </location>
</feature>
<dbReference type="InterPro" id="IPR019734">
    <property type="entry name" value="TPR_rpt"/>
</dbReference>
<evidence type="ECO:0000256" key="4">
    <source>
        <dbReference type="SAM" id="Phobius"/>
    </source>
</evidence>
<feature type="transmembrane region" description="Helical" evidence="4">
    <location>
        <begin position="150"/>
        <end position="171"/>
    </location>
</feature>
<name>A0ABW3WLZ5_9FLAO</name>
<organism evidence="5 6">
    <name type="scientific">Lutibacter holmesii</name>
    <dbReference type="NCBI Taxonomy" id="1137985"/>
    <lineage>
        <taxon>Bacteria</taxon>
        <taxon>Pseudomonadati</taxon>
        <taxon>Bacteroidota</taxon>
        <taxon>Flavobacteriia</taxon>
        <taxon>Flavobacteriales</taxon>
        <taxon>Flavobacteriaceae</taxon>
        <taxon>Lutibacter</taxon>
    </lineage>
</organism>
<feature type="transmembrane region" description="Helical" evidence="4">
    <location>
        <begin position="411"/>
        <end position="430"/>
    </location>
</feature>
<feature type="transmembrane region" description="Helical" evidence="4">
    <location>
        <begin position="115"/>
        <end position="138"/>
    </location>
</feature>
<reference evidence="6" key="1">
    <citation type="journal article" date="2019" name="Int. J. Syst. Evol. Microbiol.">
        <title>The Global Catalogue of Microorganisms (GCM) 10K type strain sequencing project: providing services to taxonomists for standard genome sequencing and annotation.</title>
        <authorList>
            <consortium name="The Broad Institute Genomics Platform"/>
            <consortium name="The Broad Institute Genome Sequencing Center for Infectious Disease"/>
            <person name="Wu L."/>
            <person name="Ma J."/>
        </authorList>
    </citation>
    <scope>NUCLEOTIDE SEQUENCE [LARGE SCALE GENOMIC DNA]</scope>
    <source>
        <strain evidence="6">CCUG 62221</strain>
    </source>
</reference>
<dbReference type="InterPro" id="IPR011990">
    <property type="entry name" value="TPR-like_helical_dom_sf"/>
</dbReference>
<dbReference type="Pfam" id="PF13414">
    <property type="entry name" value="TPR_11"/>
    <property type="match status" value="1"/>
</dbReference>
<dbReference type="PANTHER" id="PTHR44227">
    <property type="match status" value="1"/>
</dbReference>
<feature type="transmembrane region" description="Helical" evidence="4">
    <location>
        <begin position="203"/>
        <end position="229"/>
    </location>
</feature>
<feature type="transmembrane region" description="Helical" evidence="4">
    <location>
        <begin position="381"/>
        <end position="399"/>
    </location>
</feature>
<feature type="transmembrane region" description="Helical" evidence="4">
    <location>
        <begin position="177"/>
        <end position="196"/>
    </location>
</feature>
<evidence type="ECO:0000313" key="6">
    <source>
        <dbReference type="Proteomes" id="UP001597241"/>
    </source>
</evidence>
<feature type="repeat" description="TPR" evidence="3">
    <location>
        <begin position="655"/>
        <end position="688"/>
    </location>
</feature>
<gene>
    <name evidence="5" type="ORF">ACFQ5N_02550</name>
</gene>
<feature type="transmembrane region" description="Helical" evidence="4">
    <location>
        <begin position="320"/>
        <end position="338"/>
    </location>
</feature>